<gene>
    <name evidence="3" type="primary">LOC103339664</name>
</gene>
<keyword evidence="1" id="KW-0812">Transmembrane</keyword>
<dbReference type="PANTHER" id="PTHR34565">
    <property type="entry name" value="TRANSMEMBRANE PROTEIN"/>
    <property type="match status" value="1"/>
</dbReference>
<accession>A0ABM0PL68</accession>
<keyword evidence="1" id="KW-0472">Membrane</keyword>
<dbReference type="GeneID" id="103339664"/>
<organism evidence="2 3">
    <name type="scientific">Prunus mume</name>
    <name type="common">Japanese apricot</name>
    <name type="synonym">Armeniaca mume</name>
    <dbReference type="NCBI Taxonomy" id="102107"/>
    <lineage>
        <taxon>Eukaryota</taxon>
        <taxon>Viridiplantae</taxon>
        <taxon>Streptophyta</taxon>
        <taxon>Embryophyta</taxon>
        <taxon>Tracheophyta</taxon>
        <taxon>Spermatophyta</taxon>
        <taxon>Magnoliopsida</taxon>
        <taxon>eudicotyledons</taxon>
        <taxon>Gunneridae</taxon>
        <taxon>Pentapetalae</taxon>
        <taxon>rosids</taxon>
        <taxon>fabids</taxon>
        <taxon>Rosales</taxon>
        <taxon>Rosaceae</taxon>
        <taxon>Amygdaloideae</taxon>
        <taxon>Amygdaleae</taxon>
        <taxon>Prunus</taxon>
    </lineage>
</organism>
<protein>
    <submittedName>
        <fullName evidence="3">Uncharacterized protein LOC103339664</fullName>
    </submittedName>
</protein>
<proteinExistence type="predicted"/>
<sequence length="56" mass="6564">MPSTFNPWPIFFEREWNRNWAFLVGFAITGTLIAKFSLGLTEEDAKTSPFVQRLKR</sequence>
<dbReference type="Proteomes" id="UP000694861">
    <property type="component" value="Linkage group LG8"/>
</dbReference>
<dbReference type="InterPro" id="IPR052867">
    <property type="entry name" value="ATP_Synthase_Subunit_6"/>
</dbReference>
<dbReference type="RefSeq" id="XP_008241219.1">
    <property type="nucleotide sequence ID" value="XM_008242997.1"/>
</dbReference>
<evidence type="ECO:0000256" key="1">
    <source>
        <dbReference type="SAM" id="Phobius"/>
    </source>
</evidence>
<dbReference type="PANTHER" id="PTHR34565:SF1">
    <property type="entry name" value="TRANSMEMBRANE PROTEIN"/>
    <property type="match status" value="1"/>
</dbReference>
<reference evidence="3" key="2">
    <citation type="submission" date="2025-08" db="UniProtKB">
        <authorList>
            <consortium name="RefSeq"/>
        </authorList>
    </citation>
    <scope>IDENTIFICATION</scope>
</reference>
<reference evidence="2" key="1">
    <citation type="journal article" date="2012" name="Nat. Commun.">
        <title>The genome of Prunus mume.</title>
        <authorList>
            <person name="Zhang Q."/>
            <person name="Chen W."/>
            <person name="Sun L."/>
            <person name="Zhao F."/>
            <person name="Huang B."/>
            <person name="Yang W."/>
            <person name="Tao Y."/>
            <person name="Wang J."/>
            <person name="Yuan Z."/>
            <person name="Fan G."/>
            <person name="Xing Z."/>
            <person name="Han C."/>
            <person name="Pan H."/>
            <person name="Zhong X."/>
            <person name="Shi W."/>
            <person name="Liang X."/>
            <person name="Du D."/>
            <person name="Sun F."/>
            <person name="Xu Z."/>
            <person name="Hao R."/>
            <person name="Lv T."/>
            <person name="Lv Y."/>
            <person name="Zheng Z."/>
            <person name="Sun M."/>
            <person name="Luo L."/>
            <person name="Cai M."/>
            <person name="Gao Y."/>
            <person name="Wang J."/>
            <person name="Yin Y."/>
            <person name="Xu X."/>
            <person name="Cheng T."/>
            <person name="Wang J."/>
        </authorList>
    </citation>
    <scope>NUCLEOTIDE SEQUENCE [LARGE SCALE GENOMIC DNA]</scope>
</reference>
<evidence type="ECO:0000313" key="2">
    <source>
        <dbReference type="Proteomes" id="UP000694861"/>
    </source>
</evidence>
<feature type="transmembrane region" description="Helical" evidence="1">
    <location>
        <begin position="20"/>
        <end position="38"/>
    </location>
</feature>
<keyword evidence="1" id="KW-1133">Transmembrane helix</keyword>
<name>A0ABM0PL68_PRUMU</name>
<evidence type="ECO:0000313" key="3">
    <source>
        <dbReference type="RefSeq" id="XP_008241219.1"/>
    </source>
</evidence>
<keyword evidence="2" id="KW-1185">Reference proteome</keyword>